<dbReference type="AlphaFoldDB" id="A0A7S0BMD4"/>
<proteinExistence type="predicted"/>
<feature type="region of interest" description="Disordered" evidence="1">
    <location>
        <begin position="1"/>
        <end position="24"/>
    </location>
</feature>
<dbReference type="EMBL" id="HBEK01014233">
    <property type="protein sequence ID" value="CAD8397763.1"/>
    <property type="molecule type" value="Transcribed_RNA"/>
</dbReference>
<keyword evidence="2" id="KW-0812">Transmembrane</keyword>
<evidence type="ECO:0000256" key="2">
    <source>
        <dbReference type="SAM" id="Phobius"/>
    </source>
</evidence>
<gene>
    <name evidence="3" type="ORF">RMAR0315_LOCUS7753</name>
</gene>
<keyword evidence="2" id="KW-0472">Membrane</keyword>
<organism evidence="3">
    <name type="scientific">Rhodosorus marinus</name>
    <dbReference type="NCBI Taxonomy" id="101924"/>
    <lineage>
        <taxon>Eukaryota</taxon>
        <taxon>Rhodophyta</taxon>
        <taxon>Stylonematophyceae</taxon>
        <taxon>Stylonematales</taxon>
        <taxon>Stylonemataceae</taxon>
        <taxon>Rhodosorus</taxon>
    </lineage>
</organism>
<evidence type="ECO:0000256" key="1">
    <source>
        <dbReference type="SAM" id="MobiDB-lite"/>
    </source>
</evidence>
<protein>
    <submittedName>
        <fullName evidence="3">Uncharacterized protein</fullName>
    </submittedName>
</protein>
<sequence>MRRARFSDKGTIPLLPGTGQSSHAIMDSRTGRVSKIQPAVVPIVPIVGGTFGVLGLVWLLRARMLSVVASGVTGTNIQVKRVSIRRDPSGSFVISLQENALKDNQKREALKIATLDLSISRKSKIFAVDVIVSNPEVSLFFENYTLTKNNWRSILTETKNIAEDSSDYEVKDRAVQMDSDKEGHVQAGKFDVSTVTLRGGLHLEAFSVPLDNASLFRQVDMSDVVVRPSDFQSLEKTVQFVEHLTAKALLTLDAKKFPESMRKPALKYAREIFRQEGSEYVDYGRVKIRQLDSTLDDLGRQYGSILGTEATDVIKAGRGFLKGIDSLLRFGDQQED</sequence>
<name>A0A7S0BMD4_9RHOD</name>
<evidence type="ECO:0000313" key="3">
    <source>
        <dbReference type="EMBL" id="CAD8397763.1"/>
    </source>
</evidence>
<keyword evidence="2" id="KW-1133">Transmembrane helix</keyword>
<reference evidence="3" key="1">
    <citation type="submission" date="2021-01" db="EMBL/GenBank/DDBJ databases">
        <authorList>
            <person name="Corre E."/>
            <person name="Pelletier E."/>
            <person name="Niang G."/>
            <person name="Scheremetjew M."/>
            <person name="Finn R."/>
            <person name="Kale V."/>
            <person name="Holt S."/>
            <person name="Cochrane G."/>
            <person name="Meng A."/>
            <person name="Brown T."/>
            <person name="Cohen L."/>
        </authorList>
    </citation>
    <scope>NUCLEOTIDE SEQUENCE</scope>
    <source>
        <strain evidence="3">UTEX LB 2760</strain>
    </source>
</reference>
<feature type="transmembrane region" description="Helical" evidence="2">
    <location>
        <begin position="39"/>
        <end position="60"/>
    </location>
</feature>
<accession>A0A7S0BMD4</accession>